<feature type="domain" description="Alanine dehydrogenase/pyridine nucleotide transhydrogenase NAD(H)-binding" evidence="5">
    <location>
        <begin position="149"/>
        <end position="297"/>
    </location>
</feature>
<dbReference type="Pfam" id="PF01262">
    <property type="entry name" value="AlaDh_PNT_C"/>
    <property type="match status" value="1"/>
</dbReference>
<dbReference type="EC" id="1.4.1.1" evidence="2 4"/>
<evidence type="ECO:0000256" key="2">
    <source>
        <dbReference type="ARBA" id="ARBA00012897"/>
    </source>
</evidence>
<keyword evidence="4" id="KW-0520">NAD</keyword>
<comment type="catalytic activity">
    <reaction evidence="4">
        <text>L-alanine + NAD(+) + H2O = pyruvate + NH4(+) + NADH + H(+)</text>
        <dbReference type="Rhea" id="RHEA:18405"/>
        <dbReference type="ChEBI" id="CHEBI:15361"/>
        <dbReference type="ChEBI" id="CHEBI:15377"/>
        <dbReference type="ChEBI" id="CHEBI:15378"/>
        <dbReference type="ChEBI" id="CHEBI:28938"/>
        <dbReference type="ChEBI" id="CHEBI:57540"/>
        <dbReference type="ChEBI" id="CHEBI:57945"/>
        <dbReference type="ChEBI" id="CHEBI:57972"/>
        <dbReference type="EC" id="1.4.1.1"/>
    </reaction>
</comment>
<comment type="pathway">
    <text evidence="1">Amino-acid degradation; L-alanine degradation via dehydrogenase pathway; NH(3) and pyruvate from L-alanine: step 1/1.</text>
</comment>
<proteinExistence type="inferred from homology"/>
<accession>A0ABT1SFJ8</accession>
<dbReference type="InterPro" id="IPR007698">
    <property type="entry name" value="AlaDH/PNT_NAD(H)-bd"/>
</dbReference>
<dbReference type="Pfam" id="PF05222">
    <property type="entry name" value="AlaDh_PNT_N"/>
    <property type="match status" value="1"/>
</dbReference>
<sequence length="372" mass="41447">MKIGIPKEIKPYEYRVACDPNGVKEIVNKGHKVLVERNAGIGSGFTDEDYKAQGAEIIDTAREIFAKSDLIYKVKEIFPEEFAYMREGQIIFTYIHSNAHREQTDAMIEKKIIGIAYEDVDDKDGEFPLLKPMSIIAGKGGFLAALNFMQKIYGGNGILLSKIDGIRTPEITIIGAGNSGVGAAELASAFGNKVTVLDIDVNKLEAARKVLPPNVEFLYSNRNNLEMCLKRTDVLMNCILWPKWRKDHLVSKDMLTIMKNRALIVDIACDEGGAIETCKSTTHDDPIYEVNGIIHYCVDNIPSAFSQTATQTLCNATLPYLLEIADKGVEKALKDNKYLRRGLSFYNGKLTLKETGRKQERPYITPEEALGI</sequence>
<keyword evidence="8" id="KW-1185">Reference proteome</keyword>
<evidence type="ECO:0000256" key="4">
    <source>
        <dbReference type="PIRNR" id="PIRNR000183"/>
    </source>
</evidence>
<dbReference type="RefSeq" id="WP_216556762.1">
    <property type="nucleotide sequence ID" value="NZ_JAHLOH010000022.1"/>
</dbReference>
<dbReference type="PIRSF" id="PIRSF000183">
    <property type="entry name" value="Alanine_dh"/>
    <property type="match status" value="1"/>
</dbReference>
<evidence type="ECO:0000313" key="8">
    <source>
        <dbReference type="Proteomes" id="UP001524478"/>
    </source>
</evidence>
<feature type="domain" description="Alanine dehydrogenase/pyridine nucleotide transhydrogenase N-terminal" evidence="6">
    <location>
        <begin position="4"/>
        <end position="137"/>
    </location>
</feature>
<evidence type="ECO:0000256" key="1">
    <source>
        <dbReference type="ARBA" id="ARBA00005206"/>
    </source>
</evidence>
<protein>
    <recommendedName>
        <fullName evidence="2 4">Alanine dehydrogenase</fullName>
        <ecNumber evidence="2 4">1.4.1.1</ecNumber>
    </recommendedName>
</protein>
<organism evidence="7 8">
    <name type="scientific">Tissierella carlieri</name>
    <dbReference type="NCBI Taxonomy" id="689904"/>
    <lineage>
        <taxon>Bacteria</taxon>
        <taxon>Bacillati</taxon>
        <taxon>Bacillota</taxon>
        <taxon>Tissierellia</taxon>
        <taxon>Tissierellales</taxon>
        <taxon>Tissierellaceae</taxon>
        <taxon>Tissierella</taxon>
    </lineage>
</organism>
<evidence type="ECO:0000313" key="7">
    <source>
        <dbReference type="EMBL" id="MCQ4925269.1"/>
    </source>
</evidence>
<dbReference type="SMART" id="SM01003">
    <property type="entry name" value="AlaDh_PNT_N"/>
    <property type="match status" value="1"/>
</dbReference>
<dbReference type="PANTHER" id="PTHR42795">
    <property type="entry name" value="ALANINE DEHYDROGENASE"/>
    <property type="match status" value="1"/>
</dbReference>
<keyword evidence="3 4" id="KW-0560">Oxidoreductase</keyword>
<evidence type="ECO:0000256" key="3">
    <source>
        <dbReference type="ARBA" id="ARBA00023002"/>
    </source>
</evidence>
<gene>
    <name evidence="7" type="ORF">NE686_19350</name>
</gene>
<reference evidence="7 8" key="1">
    <citation type="submission" date="2022-06" db="EMBL/GenBank/DDBJ databases">
        <title>Isolation of gut microbiota from human fecal samples.</title>
        <authorList>
            <person name="Pamer E.G."/>
            <person name="Barat B."/>
            <person name="Waligurski E."/>
            <person name="Medina S."/>
            <person name="Paddock L."/>
            <person name="Mostad J."/>
        </authorList>
    </citation>
    <scope>NUCLEOTIDE SEQUENCE [LARGE SCALE GENOMIC DNA]</scope>
    <source>
        <strain evidence="7 8">DFI.7.95</strain>
    </source>
</reference>
<dbReference type="Proteomes" id="UP001524478">
    <property type="component" value="Unassembled WGS sequence"/>
</dbReference>
<evidence type="ECO:0000259" key="6">
    <source>
        <dbReference type="SMART" id="SM01003"/>
    </source>
</evidence>
<dbReference type="CDD" id="cd05305">
    <property type="entry name" value="L-AlaDH"/>
    <property type="match status" value="1"/>
</dbReference>
<evidence type="ECO:0000259" key="5">
    <source>
        <dbReference type="SMART" id="SM01002"/>
    </source>
</evidence>
<name>A0ABT1SFJ8_9FIRM</name>
<dbReference type="PANTHER" id="PTHR42795:SF1">
    <property type="entry name" value="ALANINE DEHYDROGENASE"/>
    <property type="match status" value="1"/>
</dbReference>
<comment type="caution">
    <text evidence="7">The sequence shown here is derived from an EMBL/GenBank/DDBJ whole genome shotgun (WGS) entry which is preliminary data.</text>
</comment>
<comment type="similarity">
    <text evidence="4">Belongs to the AlaDH/PNT family.</text>
</comment>
<dbReference type="InterPro" id="IPR007886">
    <property type="entry name" value="AlaDH/PNT_N"/>
</dbReference>
<dbReference type="SMART" id="SM01002">
    <property type="entry name" value="AlaDh_PNT_C"/>
    <property type="match status" value="1"/>
</dbReference>
<dbReference type="InterPro" id="IPR008141">
    <property type="entry name" value="Ala_DH"/>
</dbReference>
<dbReference type="EMBL" id="JANGAC010000020">
    <property type="protein sequence ID" value="MCQ4925269.1"/>
    <property type="molecule type" value="Genomic_DNA"/>
</dbReference>